<evidence type="ECO:0000256" key="1">
    <source>
        <dbReference type="ARBA" id="ARBA00002268"/>
    </source>
</evidence>
<dbReference type="Proteomes" id="UP000250796">
    <property type="component" value="Chromosome MESINF"/>
</dbReference>
<evidence type="ECO:0000313" key="18">
    <source>
        <dbReference type="Proteomes" id="UP000250796"/>
    </source>
</evidence>
<keyword evidence="14" id="KW-0676">Redox-active center</keyword>
<dbReference type="PANTHER" id="PTHR36701">
    <property type="entry name" value="EPOXYQUEUOSINE REDUCTASE QUEH"/>
    <property type="match status" value="1"/>
</dbReference>
<evidence type="ECO:0000256" key="4">
    <source>
        <dbReference type="ARBA" id="ARBA00012622"/>
    </source>
</evidence>
<dbReference type="Pfam" id="PF02677">
    <property type="entry name" value="QueH"/>
    <property type="match status" value="1"/>
</dbReference>
<sequence>MTLVHVCCAPDLLSTVLKRELPEAVFYFYNPNIFPEKEYEKRLEAFKTVCRRLNLNFMEGQYDPEEFSTLFERYFDEEEGGSRCRKCVEMRLKNAAMTSGKINAKVFTSTLLASPRKSIDTINSIGREIGNAYGIEYKGGNFRTGREEIKPYLEGIYVQNYCGCEASLIKSKKDREERERKDFELLLGKFRDLAYLWRYRGRSIEFEEIPIRDESSLKEFLAILKPSGLLVKEGSELYGRNWLKAGKYNCRILRESDRHGESGQKN</sequence>
<comment type="similarity">
    <text evidence="3">Belongs to the QueH family.</text>
</comment>
<evidence type="ECO:0000256" key="5">
    <source>
        <dbReference type="ARBA" id="ARBA00016895"/>
    </source>
</evidence>
<comment type="pathway">
    <text evidence="2">tRNA modification; tRNA-queuosine biosynthesis.</text>
</comment>
<dbReference type="EMBL" id="LS974202">
    <property type="protein sequence ID" value="SSC13554.1"/>
    <property type="molecule type" value="Genomic_DNA"/>
</dbReference>
<keyword evidence="9" id="KW-0671">Queuosine biosynthesis</keyword>
<evidence type="ECO:0000256" key="6">
    <source>
        <dbReference type="ARBA" id="ARBA00022485"/>
    </source>
</evidence>
<dbReference type="AlphaFoldDB" id="A0A7Z7PP07"/>
<keyword evidence="12" id="KW-0411">Iron-sulfur</keyword>
<evidence type="ECO:0000256" key="12">
    <source>
        <dbReference type="ARBA" id="ARBA00023014"/>
    </source>
</evidence>
<comment type="function">
    <text evidence="1">Catalyzes the conversion of epoxyqueuosine (oQ) to queuosine (Q), which is a hypermodified base found in the wobble positions of tRNA(Asp), tRNA(Asn), tRNA(His) and tRNA(Tyr).</text>
</comment>
<keyword evidence="8" id="KW-0479">Metal-binding</keyword>
<evidence type="ECO:0000256" key="2">
    <source>
        <dbReference type="ARBA" id="ARBA00004691"/>
    </source>
</evidence>
<evidence type="ECO:0000256" key="16">
    <source>
        <dbReference type="ARBA" id="ARBA00047415"/>
    </source>
</evidence>
<dbReference type="UniPathway" id="UPA00392"/>
<evidence type="ECO:0000256" key="8">
    <source>
        <dbReference type="ARBA" id="ARBA00022723"/>
    </source>
</evidence>
<evidence type="ECO:0000256" key="3">
    <source>
        <dbReference type="ARBA" id="ARBA00008207"/>
    </source>
</evidence>
<dbReference type="InterPro" id="IPR003828">
    <property type="entry name" value="QueH"/>
</dbReference>
<comment type="catalytic activity">
    <reaction evidence="16">
        <text>epoxyqueuosine(34) in tRNA + AH2 = queuosine(34) in tRNA + A + H2O</text>
        <dbReference type="Rhea" id="RHEA:32159"/>
        <dbReference type="Rhea" id="RHEA-COMP:18571"/>
        <dbReference type="Rhea" id="RHEA-COMP:18582"/>
        <dbReference type="ChEBI" id="CHEBI:13193"/>
        <dbReference type="ChEBI" id="CHEBI:15377"/>
        <dbReference type="ChEBI" id="CHEBI:17499"/>
        <dbReference type="ChEBI" id="CHEBI:194431"/>
        <dbReference type="ChEBI" id="CHEBI:194443"/>
        <dbReference type="EC" id="1.17.99.6"/>
    </reaction>
</comment>
<evidence type="ECO:0000313" key="17">
    <source>
        <dbReference type="EMBL" id="SSC13554.1"/>
    </source>
</evidence>
<keyword evidence="18" id="KW-1185">Reference proteome</keyword>
<evidence type="ECO:0000256" key="15">
    <source>
        <dbReference type="ARBA" id="ARBA00031446"/>
    </source>
</evidence>
<name>A0A7Z7PP07_9BACT</name>
<dbReference type="RefSeq" id="WP_169699692.1">
    <property type="nucleotide sequence ID" value="NZ_LS974202.1"/>
</dbReference>
<organism evidence="17 18">
    <name type="scientific">Mesotoga infera</name>
    <dbReference type="NCBI Taxonomy" id="1236046"/>
    <lineage>
        <taxon>Bacteria</taxon>
        <taxon>Thermotogati</taxon>
        <taxon>Thermotogota</taxon>
        <taxon>Thermotogae</taxon>
        <taxon>Kosmotogales</taxon>
        <taxon>Kosmotogaceae</taxon>
        <taxon>Mesotoga</taxon>
    </lineage>
</organism>
<keyword evidence="11" id="KW-0408">Iron</keyword>
<keyword evidence="13" id="KW-1015">Disulfide bond</keyword>
<keyword evidence="6" id="KW-0004">4Fe-4S</keyword>
<dbReference type="PANTHER" id="PTHR36701:SF1">
    <property type="entry name" value="EPOXYQUEUOSINE REDUCTASE QUEH"/>
    <property type="match status" value="1"/>
</dbReference>
<evidence type="ECO:0000256" key="14">
    <source>
        <dbReference type="ARBA" id="ARBA00023284"/>
    </source>
</evidence>
<dbReference type="GO" id="GO:0046872">
    <property type="term" value="F:metal ion binding"/>
    <property type="evidence" value="ECO:0007669"/>
    <property type="project" value="UniProtKB-KW"/>
</dbReference>
<reference evidence="17 18" key="1">
    <citation type="submission" date="2017-01" db="EMBL/GenBank/DDBJ databases">
        <authorList>
            <person name="Erauso G."/>
        </authorList>
    </citation>
    <scope>NUCLEOTIDE SEQUENCE [LARGE SCALE GENOMIC DNA]</scope>
    <source>
        <strain evidence="17">MESINF1</strain>
    </source>
</reference>
<evidence type="ECO:0000256" key="9">
    <source>
        <dbReference type="ARBA" id="ARBA00022785"/>
    </source>
</evidence>
<accession>A0A7Z7PP07</accession>
<dbReference type="EC" id="1.17.99.6" evidence="4"/>
<keyword evidence="10" id="KW-0560">Oxidoreductase</keyword>
<evidence type="ECO:0000256" key="7">
    <source>
        <dbReference type="ARBA" id="ARBA00022694"/>
    </source>
</evidence>
<dbReference type="KEGG" id="minf:MESINF_2114"/>
<dbReference type="GO" id="GO:0008616">
    <property type="term" value="P:tRNA queuosine(34) biosynthetic process"/>
    <property type="evidence" value="ECO:0007669"/>
    <property type="project" value="UniProtKB-UniPathway"/>
</dbReference>
<gene>
    <name evidence="17" type="ORF">MESINF_2114</name>
</gene>
<proteinExistence type="inferred from homology"/>
<protein>
    <recommendedName>
        <fullName evidence="5">Epoxyqueuosine reductase QueH</fullName>
        <ecNumber evidence="4">1.17.99.6</ecNumber>
    </recommendedName>
    <alternativeName>
        <fullName evidence="15">Queuosine biosynthesis protein QueH</fullName>
    </alternativeName>
</protein>
<evidence type="ECO:0000256" key="10">
    <source>
        <dbReference type="ARBA" id="ARBA00023002"/>
    </source>
</evidence>
<dbReference type="GO" id="GO:0051539">
    <property type="term" value="F:4 iron, 4 sulfur cluster binding"/>
    <property type="evidence" value="ECO:0007669"/>
    <property type="project" value="UniProtKB-KW"/>
</dbReference>
<dbReference type="GO" id="GO:0052693">
    <property type="term" value="F:epoxyqueuosine reductase activity"/>
    <property type="evidence" value="ECO:0007669"/>
    <property type="project" value="UniProtKB-EC"/>
</dbReference>
<evidence type="ECO:0000256" key="11">
    <source>
        <dbReference type="ARBA" id="ARBA00023004"/>
    </source>
</evidence>
<evidence type="ECO:0000256" key="13">
    <source>
        <dbReference type="ARBA" id="ARBA00023157"/>
    </source>
</evidence>
<keyword evidence="7" id="KW-0819">tRNA processing</keyword>